<keyword evidence="3" id="KW-1185">Reference proteome</keyword>
<evidence type="ECO:0000256" key="1">
    <source>
        <dbReference type="SAM" id="MobiDB-lite"/>
    </source>
</evidence>
<dbReference type="AlphaFoldDB" id="A0A9X1MWY2"/>
<feature type="region of interest" description="Disordered" evidence="1">
    <location>
        <begin position="427"/>
        <end position="455"/>
    </location>
</feature>
<evidence type="ECO:0000313" key="2">
    <source>
        <dbReference type="EMBL" id="MCD1125685.1"/>
    </source>
</evidence>
<feature type="compositionally biased region" description="Basic and acidic residues" evidence="1">
    <location>
        <begin position="442"/>
        <end position="455"/>
    </location>
</feature>
<proteinExistence type="predicted"/>
<organism evidence="2 3">
    <name type="scientific">Limnobaculum eriocheiris</name>
    <dbReference type="NCBI Taxonomy" id="2897391"/>
    <lineage>
        <taxon>Bacteria</taxon>
        <taxon>Pseudomonadati</taxon>
        <taxon>Pseudomonadota</taxon>
        <taxon>Gammaproteobacteria</taxon>
        <taxon>Enterobacterales</taxon>
        <taxon>Budviciaceae</taxon>
        <taxon>Limnobaculum</taxon>
    </lineage>
</organism>
<gene>
    <name evidence="2" type="ORF">LPW36_06645</name>
</gene>
<name>A0A9X1MWY2_9GAMM</name>
<sequence>MSSSVHIIRARSEDIAEYRRSMACLSALMKQWEAINRQYTEADTLKIEQIRQRFQEIKQYQQNIRQYSAEAFARLTEQIPGMIEFIGQDIEQMQEALIEQHPVQRQHQRVQQENAAMLLNLVQQRMPEQQALLQQLAAVAKGEQTGSAEQILSQAVMMIGQQPTRLTEAQQVLARRLKEPESENTQASVQQDDHYPGHPLQRIDRHIAELAVLDPQQDIASFIQRAAELERQVQDPNWNMLSDSLILDLAQATRNARALMEKRQQLGLLIAGLESYHASEVTVLIERLNLALTSRELSPLVEAIAAAQAATEQQQQNIAALARREAVLEGLAKLGYEVRESDAEAWLDDGKVVIRKPATPGYGLELAGAKGSERFQVRAVAFSEQRDTQRDEDIESIWCGEHQQLQQILAETGDRFTVERAMAAGASPLKVARPADAPAEQADYHYRGEGSRSLD</sequence>
<accession>A0A9X1MWY2</accession>
<dbReference type="EMBL" id="JAJNAG010000010">
    <property type="protein sequence ID" value="MCD1125685.1"/>
    <property type="molecule type" value="Genomic_DNA"/>
</dbReference>
<dbReference type="Proteomes" id="UP001139171">
    <property type="component" value="Unassembled WGS sequence"/>
</dbReference>
<reference evidence="2" key="1">
    <citation type="submission" date="2021-11" db="EMBL/GenBank/DDBJ databases">
        <title>Jinshanibacter sp. isolated from one year old Eriocheir sinensis.</title>
        <authorList>
            <person name="Li J.-Y."/>
            <person name="He W."/>
            <person name="Gao T.-H."/>
        </authorList>
    </citation>
    <scope>NUCLEOTIDE SEQUENCE</scope>
    <source>
        <strain evidence="2">LJY008</strain>
    </source>
</reference>
<protein>
    <submittedName>
        <fullName evidence="2">Uncharacterized protein</fullName>
    </submittedName>
</protein>
<comment type="caution">
    <text evidence="2">The sequence shown here is derived from an EMBL/GenBank/DDBJ whole genome shotgun (WGS) entry which is preliminary data.</text>
</comment>
<evidence type="ECO:0000313" key="3">
    <source>
        <dbReference type="Proteomes" id="UP001139171"/>
    </source>
</evidence>
<dbReference type="RefSeq" id="WP_230608726.1">
    <property type="nucleotide sequence ID" value="NZ_JAJNAG010000010.1"/>
</dbReference>